<accession>A0A137P213</accession>
<dbReference type="EMBL" id="KQ964549">
    <property type="protein sequence ID" value="KXN69077.1"/>
    <property type="molecule type" value="Genomic_DNA"/>
</dbReference>
<dbReference type="SUPFAM" id="SSF81321">
    <property type="entry name" value="Family A G protein-coupled receptor-like"/>
    <property type="match status" value="1"/>
</dbReference>
<feature type="transmembrane region" description="Helical" evidence="7">
    <location>
        <begin position="118"/>
        <end position="138"/>
    </location>
</feature>
<dbReference type="OrthoDB" id="10021141at2759"/>
<gene>
    <name evidence="8" type="ORF">CONCODRAFT_8562</name>
</gene>
<evidence type="ECO:0000256" key="1">
    <source>
        <dbReference type="ARBA" id="ARBA00004141"/>
    </source>
</evidence>
<feature type="transmembrane region" description="Helical" evidence="7">
    <location>
        <begin position="89"/>
        <end position="111"/>
    </location>
</feature>
<organism evidence="8 9">
    <name type="scientific">Conidiobolus coronatus (strain ATCC 28846 / CBS 209.66 / NRRL 28638)</name>
    <name type="common">Delacroixia coronata</name>
    <dbReference type="NCBI Taxonomy" id="796925"/>
    <lineage>
        <taxon>Eukaryota</taxon>
        <taxon>Fungi</taxon>
        <taxon>Fungi incertae sedis</taxon>
        <taxon>Zoopagomycota</taxon>
        <taxon>Entomophthoromycotina</taxon>
        <taxon>Entomophthoromycetes</taxon>
        <taxon>Entomophthorales</taxon>
        <taxon>Ancylistaceae</taxon>
        <taxon>Conidiobolus</taxon>
    </lineage>
</organism>
<name>A0A137P213_CONC2</name>
<sequence length="291" mass="33823">MNKPTSEEVYQNIWPSPYALPIFYFIFNPPAFVLSVLVLYTVLKHFRKNWNIDIKLGGIVNCSGFAILYRVDINLYCQFAAYEVVSTTFVTSMNLIGVIALERCLLIVYNIRLKDRYYWIMAFLCYFFPLVAFINVLVNDGVEYQNMGSICHYGSHSISGIVSIVIMLVTSSISFTVLIVSYVKIIYFRRSSVQRQQLELGYDPDKVRKEVNKTTFKLMFVIVINVASNFPYCIAQMLGLFDQSLFTPKVAFFTAPFCAMDVWWNCVIFLVLNTEIWDKMKEIFWKSRESE</sequence>
<evidence type="ECO:0000256" key="4">
    <source>
        <dbReference type="ARBA" id="ARBA00023040"/>
    </source>
</evidence>
<dbReference type="GO" id="GO:0004930">
    <property type="term" value="F:G protein-coupled receptor activity"/>
    <property type="evidence" value="ECO:0007669"/>
    <property type="project" value="UniProtKB-KW"/>
</dbReference>
<evidence type="ECO:0000313" key="8">
    <source>
        <dbReference type="EMBL" id="KXN69077.1"/>
    </source>
</evidence>
<reference evidence="8 9" key="1">
    <citation type="journal article" date="2015" name="Genome Biol. Evol.">
        <title>Phylogenomic analyses indicate that early fungi evolved digesting cell walls of algal ancestors of land plants.</title>
        <authorList>
            <person name="Chang Y."/>
            <person name="Wang S."/>
            <person name="Sekimoto S."/>
            <person name="Aerts A.L."/>
            <person name="Choi C."/>
            <person name="Clum A."/>
            <person name="LaButti K.M."/>
            <person name="Lindquist E.A."/>
            <person name="Yee Ngan C."/>
            <person name="Ohm R.A."/>
            <person name="Salamov A.A."/>
            <person name="Grigoriev I.V."/>
            <person name="Spatafora J.W."/>
            <person name="Berbee M.L."/>
        </authorList>
    </citation>
    <scope>NUCLEOTIDE SEQUENCE [LARGE SCALE GENOMIC DNA]</scope>
    <source>
        <strain evidence="8 9">NRRL 28638</strain>
    </source>
</reference>
<evidence type="ECO:0008006" key="10">
    <source>
        <dbReference type="Google" id="ProtNLM"/>
    </source>
</evidence>
<keyword evidence="4" id="KW-0297">G-protein coupled receptor</keyword>
<feature type="transmembrane region" description="Helical" evidence="7">
    <location>
        <begin position="250"/>
        <end position="272"/>
    </location>
</feature>
<dbReference type="Gene3D" id="1.20.1070.10">
    <property type="entry name" value="Rhodopsin 7-helix transmembrane proteins"/>
    <property type="match status" value="1"/>
</dbReference>
<keyword evidence="6" id="KW-0675">Receptor</keyword>
<keyword evidence="3 7" id="KW-1133">Transmembrane helix</keyword>
<evidence type="ECO:0000256" key="7">
    <source>
        <dbReference type="SAM" id="Phobius"/>
    </source>
</evidence>
<feature type="transmembrane region" description="Helical" evidence="7">
    <location>
        <begin position="218"/>
        <end position="238"/>
    </location>
</feature>
<feature type="transmembrane region" description="Helical" evidence="7">
    <location>
        <begin position="22"/>
        <end position="43"/>
    </location>
</feature>
<evidence type="ECO:0000256" key="6">
    <source>
        <dbReference type="ARBA" id="ARBA00023170"/>
    </source>
</evidence>
<dbReference type="CDD" id="cd00637">
    <property type="entry name" value="7tm_classA_rhodopsin-like"/>
    <property type="match status" value="1"/>
</dbReference>
<keyword evidence="2 7" id="KW-0812">Transmembrane</keyword>
<dbReference type="Proteomes" id="UP000070444">
    <property type="component" value="Unassembled WGS sequence"/>
</dbReference>
<evidence type="ECO:0000313" key="9">
    <source>
        <dbReference type="Proteomes" id="UP000070444"/>
    </source>
</evidence>
<protein>
    <recommendedName>
        <fullName evidence="10">G-protein coupled receptors family 1 profile domain-containing protein</fullName>
    </recommendedName>
</protein>
<evidence type="ECO:0000256" key="3">
    <source>
        <dbReference type="ARBA" id="ARBA00022989"/>
    </source>
</evidence>
<feature type="transmembrane region" description="Helical" evidence="7">
    <location>
        <begin position="158"/>
        <end position="187"/>
    </location>
</feature>
<feature type="transmembrane region" description="Helical" evidence="7">
    <location>
        <begin position="50"/>
        <end position="69"/>
    </location>
</feature>
<evidence type="ECO:0000256" key="5">
    <source>
        <dbReference type="ARBA" id="ARBA00023136"/>
    </source>
</evidence>
<comment type="subcellular location">
    <subcellularLocation>
        <location evidence="1">Membrane</location>
        <topology evidence="1">Multi-pass membrane protein</topology>
    </subcellularLocation>
</comment>
<keyword evidence="9" id="KW-1185">Reference proteome</keyword>
<dbReference type="PANTHER" id="PTHR24240">
    <property type="entry name" value="OPSIN"/>
    <property type="match status" value="1"/>
</dbReference>
<dbReference type="AlphaFoldDB" id="A0A137P213"/>
<dbReference type="Pfam" id="PF00001">
    <property type="entry name" value="7tm_1"/>
    <property type="match status" value="1"/>
</dbReference>
<evidence type="ECO:0000256" key="2">
    <source>
        <dbReference type="ARBA" id="ARBA00022692"/>
    </source>
</evidence>
<dbReference type="GO" id="GO:0016020">
    <property type="term" value="C:membrane"/>
    <property type="evidence" value="ECO:0007669"/>
    <property type="project" value="UniProtKB-SubCell"/>
</dbReference>
<keyword evidence="5 7" id="KW-0472">Membrane</keyword>
<dbReference type="InterPro" id="IPR000276">
    <property type="entry name" value="GPCR_Rhodpsn"/>
</dbReference>
<dbReference type="InterPro" id="IPR050125">
    <property type="entry name" value="GPCR_opsins"/>
</dbReference>
<proteinExistence type="predicted"/>
<keyword evidence="4" id="KW-0807">Transducer</keyword>